<dbReference type="Pfam" id="PF10748">
    <property type="entry name" value="HofP"/>
    <property type="match status" value="1"/>
</dbReference>
<dbReference type="InterPro" id="IPR019684">
    <property type="entry name" value="HofP"/>
</dbReference>
<feature type="signal peptide" evidence="1">
    <location>
        <begin position="1"/>
        <end position="20"/>
    </location>
</feature>
<protein>
    <submittedName>
        <fullName evidence="2">Protein of uncharacterized function (DUF2531)</fullName>
    </submittedName>
</protein>
<sequence length="61" mass="6730">MWGKGWRFLWLLPLSLPLLAGDRDPFLPPEDRCQTAQLAQWRYGGAGRSSAILGGLFTGPS</sequence>
<gene>
    <name evidence="2" type="ORF">NCTC12998_06096</name>
</gene>
<organism evidence="2 3">
    <name type="scientific">Raoultella planticola</name>
    <name type="common">Klebsiella planticola</name>
    <dbReference type="NCBI Taxonomy" id="575"/>
    <lineage>
        <taxon>Bacteria</taxon>
        <taxon>Pseudomonadati</taxon>
        <taxon>Pseudomonadota</taxon>
        <taxon>Gammaproteobacteria</taxon>
        <taxon>Enterobacterales</taxon>
        <taxon>Enterobacteriaceae</taxon>
        <taxon>Klebsiella/Raoultella group</taxon>
        <taxon>Raoultella</taxon>
    </lineage>
</organism>
<keyword evidence="1" id="KW-0732">Signal</keyword>
<dbReference type="EMBL" id="CAADJE010000028">
    <property type="protein sequence ID" value="VFS85583.1"/>
    <property type="molecule type" value="Genomic_DNA"/>
</dbReference>
<reference evidence="2 3" key="1">
    <citation type="submission" date="2019-03" db="EMBL/GenBank/DDBJ databases">
        <authorList>
            <consortium name="Pathogen Informatics"/>
        </authorList>
    </citation>
    <scope>NUCLEOTIDE SEQUENCE [LARGE SCALE GENOMIC DNA]</scope>
    <source>
        <strain evidence="2 3">NCTC12998</strain>
    </source>
</reference>
<evidence type="ECO:0000313" key="2">
    <source>
        <dbReference type="EMBL" id="VFS85583.1"/>
    </source>
</evidence>
<evidence type="ECO:0000313" key="3">
    <source>
        <dbReference type="Proteomes" id="UP000345637"/>
    </source>
</evidence>
<dbReference type="AlphaFoldDB" id="A0A485CLT0"/>
<evidence type="ECO:0000256" key="1">
    <source>
        <dbReference type="SAM" id="SignalP"/>
    </source>
</evidence>
<dbReference type="Proteomes" id="UP000345637">
    <property type="component" value="Unassembled WGS sequence"/>
</dbReference>
<accession>A0A485CLT0</accession>
<name>A0A485CLT0_RAOPL</name>
<proteinExistence type="predicted"/>
<feature type="chain" id="PRO_5019716148" evidence="1">
    <location>
        <begin position="21"/>
        <end position="61"/>
    </location>
</feature>